<evidence type="ECO:0008006" key="3">
    <source>
        <dbReference type="Google" id="ProtNLM"/>
    </source>
</evidence>
<protein>
    <recommendedName>
        <fullName evidence="3">Retrovirus-related Pol polyprotein from type-1 retrotransposable element R1 3</fullName>
    </recommendedName>
</protein>
<dbReference type="Proteomes" id="UP000299102">
    <property type="component" value="Unassembled WGS sequence"/>
</dbReference>
<sequence>MAGWGGNLVLDAPTRSLLHGFPGGDGRAIESDMKGEEWFAALVKTAAVYDRFPLSHAKKVIRVASLEEWQERYAKGSTGEIIKCFFPRVEKAYRILRIIEMTSHVAQTLTCHSRFAQYLFRFRLRDSPHCACDPVKTQNVLHVLEDCDMFLGEHAALKAGDLRPNLEAALSGNPGRHYQKREIFIVLRHNRKTML</sequence>
<evidence type="ECO:0000313" key="2">
    <source>
        <dbReference type="Proteomes" id="UP000299102"/>
    </source>
</evidence>
<name>A0A4C1VPA3_EUMVA</name>
<accession>A0A4C1VPA3</accession>
<organism evidence="1 2">
    <name type="scientific">Eumeta variegata</name>
    <name type="common">Bagworm moth</name>
    <name type="synonym">Eumeta japonica</name>
    <dbReference type="NCBI Taxonomy" id="151549"/>
    <lineage>
        <taxon>Eukaryota</taxon>
        <taxon>Metazoa</taxon>
        <taxon>Ecdysozoa</taxon>
        <taxon>Arthropoda</taxon>
        <taxon>Hexapoda</taxon>
        <taxon>Insecta</taxon>
        <taxon>Pterygota</taxon>
        <taxon>Neoptera</taxon>
        <taxon>Endopterygota</taxon>
        <taxon>Lepidoptera</taxon>
        <taxon>Glossata</taxon>
        <taxon>Ditrysia</taxon>
        <taxon>Tineoidea</taxon>
        <taxon>Psychidae</taxon>
        <taxon>Oiketicinae</taxon>
        <taxon>Eumeta</taxon>
    </lineage>
</organism>
<dbReference type="OrthoDB" id="411823at2759"/>
<dbReference type="EMBL" id="BGZK01000369">
    <property type="protein sequence ID" value="GBP39694.1"/>
    <property type="molecule type" value="Genomic_DNA"/>
</dbReference>
<proteinExistence type="predicted"/>
<comment type="caution">
    <text evidence="1">The sequence shown here is derived from an EMBL/GenBank/DDBJ whole genome shotgun (WGS) entry which is preliminary data.</text>
</comment>
<gene>
    <name evidence="1" type="ORF">EVAR_25518_1</name>
</gene>
<keyword evidence="2" id="KW-1185">Reference proteome</keyword>
<dbReference type="AlphaFoldDB" id="A0A4C1VPA3"/>
<evidence type="ECO:0000313" key="1">
    <source>
        <dbReference type="EMBL" id="GBP39694.1"/>
    </source>
</evidence>
<reference evidence="1 2" key="1">
    <citation type="journal article" date="2019" name="Commun. Biol.">
        <title>The bagworm genome reveals a unique fibroin gene that provides high tensile strength.</title>
        <authorList>
            <person name="Kono N."/>
            <person name="Nakamura H."/>
            <person name="Ohtoshi R."/>
            <person name="Tomita M."/>
            <person name="Numata K."/>
            <person name="Arakawa K."/>
        </authorList>
    </citation>
    <scope>NUCLEOTIDE SEQUENCE [LARGE SCALE GENOMIC DNA]</scope>
</reference>